<gene>
    <name evidence="1" type="ORF">NM688_g4852</name>
</gene>
<evidence type="ECO:0000313" key="1">
    <source>
        <dbReference type="EMBL" id="KAJ3551194.1"/>
    </source>
</evidence>
<evidence type="ECO:0000313" key="2">
    <source>
        <dbReference type="Proteomes" id="UP001148662"/>
    </source>
</evidence>
<organism evidence="1 2">
    <name type="scientific">Phlebia brevispora</name>
    <dbReference type="NCBI Taxonomy" id="194682"/>
    <lineage>
        <taxon>Eukaryota</taxon>
        <taxon>Fungi</taxon>
        <taxon>Dikarya</taxon>
        <taxon>Basidiomycota</taxon>
        <taxon>Agaricomycotina</taxon>
        <taxon>Agaricomycetes</taxon>
        <taxon>Polyporales</taxon>
        <taxon>Meruliaceae</taxon>
        <taxon>Phlebia</taxon>
    </lineage>
</organism>
<keyword evidence="2" id="KW-1185">Reference proteome</keyword>
<dbReference type="EMBL" id="JANHOG010000841">
    <property type="protein sequence ID" value="KAJ3551194.1"/>
    <property type="molecule type" value="Genomic_DNA"/>
</dbReference>
<name>A0ACC1T2B4_9APHY</name>
<reference evidence="1" key="1">
    <citation type="submission" date="2022-07" db="EMBL/GenBank/DDBJ databases">
        <title>Genome Sequence of Phlebia brevispora.</title>
        <authorList>
            <person name="Buettner E."/>
        </authorList>
    </citation>
    <scope>NUCLEOTIDE SEQUENCE</scope>
    <source>
        <strain evidence="1">MPL23</strain>
    </source>
</reference>
<protein>
    <submittedName>
        <fullName evidence="1">Uncharacterized protein</fullName>
    </submittedName>
</protein>
<accession>A0ACC1T2B4</accession>
<sequence length="332" mass="36994">MSDTPTDLSTDGLNALYTVMSLAFQSVFCGMVYLRKTDTLAKHSGSPPGIYTVLVPVSTCILIKRHISRTNLLLLAAIFVPSFLSSVYWTIEIAEAVMLIDTYFIHRERRNMITITDYAAIPNAIVTINFVLSDAVVVWRAWVLCRTDYARVVQLTIIFLTFTGLTVFATIGLRFTLFLSTHLTGNAYSSLMFAINFLQESTLVLSLMTNLIATGVISHMTWRHRRLIQEGLKNMERTTRAERILALLVESGVVYCAFGVLMLVAALVRLPFRTLGDVYSPIHVQISGIYPSMVIVLVGLELTINKTTVWKSISLQVDDIPSIRSLRSGSNA</sequence>
<dbReference type="Proteomes" id="UP001148662">
    <property type="component" value="Unassembled WGS sequence"/>
</dbReference>
<comment type="caution">
    <text evidence="1">The sequence shown here is derived from an EMBL/GenBank/DDBJ whole genome shotgun (WGS) entry which is preliminary data.</text>
</comment>
<proteinExistence type="predicted"/>